<sequence length="168" mass="18266">MIAKESVQGSLLIDGGKAALRLDAGENVSPLYLSYALVTQGPGHHVLPSALLDDWGKEISRLQIYPWLRDNGLRFPRAEVFGRSPNGQSLQYFVRDLELFGAHPVYAFATEDAPDASGVLVQAVLIDDETAAAPRPATPPDGVSGLLREGQVTWWAVNPRQADLDFLD</sequence>
<dbReference type="RefSeq" id="WP_095041934.1">
    <property type="nucleotide sequence ID" value="NZ_LN890655.1"/>
</dbReference>
<keyword evidence="2" id="KW-1185">Reference proteome</keyword>
<protein>
    <submittedName>
        <fullName evidence="1">Uncharacterized protein</fullName>
    </submittedName>
</protein>
<dbReference type="KEGG" id="pbf:CFX0092_A0424"/>
<name>A0A160T1E2_9CHLR</name>
<evidence type="ECO:0000313" key="1">
    <source>
        <dbReference type="EMBL" id="CUS02305.2"/>
    </source>
</evidence>
<reference evidence="1" key="1">
    <citation type="submission" date="2016-01" db="EMBL/GenBank/DDBJ databases">
        <authorList>
            <person name="Mcilroy J.S."/>
            <person name="Karst M S."/>
            <person name="Albertsen M."/>
        </authorList>
    </citation>
    <scope>NUCLEOTIDE SEQUENCE</scope>
    <source>
        <strain evidence="1">Cfx-K</strain>
    </source>
</reference>
<accession>A0A160T1E2</accession>
<dbReference type="Proteomes" id="UP000215027">
    <property type="component" value="Chromosome I"/>
</dbReference>
<proteinExistence type="predicted"/>
<dbReference type="AlphaFoldDB" id="A0A160T1E2"/>
<organism evidence="1 2">
    <name type="scientific">Candidatus Promineifilum breve</name>
    <dbReference type="NCBI Taxonomy" id="1806508"/>
    <lineage>
        <taxon>Bacteria</taxon>
        <taxon>Bacillati</taxon>
        <taxon>Chloroflexota</taxon>
        <taxon>Ardenticatenia</taxon>
        <taxon>Candidatus Promineifilales</taxon>
        <taxon>Candidatus Promineifilaceae</taxon>
        <taxon>Candidatus Promineifilum</taxon>
    </lineage>
</organism>
<dbReference type="EMBL" id="LN890655">
    <property type="protein sequence ID" value="CUS02305.2"/>
    <property type="molecule type" value="Genomic_DNA"/>
</dbReference>
<gene>
    <name evidence="1" type="ORF">CFX0092_A0424</name>
</gene>
<evidence type="ECO:0000313" key="2">
    <source>
        <dbReference type="Proteomes" id="UP000215027"/>
    </source>
</evidence>